<accession>Q1N4N7</accession>
<comment type="subcellular location">
    <subcellularLocation>
        <location evidence="4">Cytoplasm</location>
    </subcellularLocation>
    <subcellularLocation>
        <location evidence="4">Cell membrane</location>
        <topology evidence="4">Peripheral membrane protein</topology>
        <orientation evidence="4">Cytoplasmic side</orientation>
    </subcellularLocation>
</comment>
<dbReference type="GO" id="GO:0005886">
    <property type="term" value="C:plasma membrane"/>
    <property type="evidence" value="ECO:0007669"/>
    <property type="project" value="UniProtKB-SubCell"/>
</dbReference>
<dbReference type="Proteomes" id="UP000004263">
    <property type="component" value="Unassembled WGS sequence"/>
</dbReference>
<dbReference type="HAMAP" id="MF_00695">
    <property type="entry name" value="HflD_protein"/>
    <property type="match status" value="1"/>
</dbReference>
<dbReference type="InterPro" id="IPR035932">
    <property type="entry name" value="HflD-like_sf"/>
</dbReference>
<dbReference type="NCBIfam" id="NF001246">
    <property type="entry name" value="PRK00218.1-2"/>
    <property type="match status" value="1"/>
</dbReference>
<evidence type="ECO:0000256" key="4">
    <source>
        <dbReference type="HAMAP-Rule" id="MF_00695"/>
    </source>
</evidence>
<dbReference type="EMBL" id="AAQH01000002">
    <property type="protein sequence ID" value="EAT13391.1"/>
    <property type="molecule type" value="Genomic_DNA"/>
</dbReference>
<evidence type="ECO:0000313" key="6">
    <source>
        <dbReference type="Proteomes" id="UP000004263"/>
    </source>
</evidence>
<organism evidence="5 6">
    <name type="scientific">Bermanella marisrubri</name>
    <dbReference type="NCBI Taxonomy" id="207949"/>
    <lineage>
        <taxon>Bacteria</taxon>
        <taxon>Pseudomonadati</taxon>
        <taxon>Pseudomonadota</taxon>
        <taxon>Gammaproteobacteria</taxon>
        <taxon>Oceanospirillales</taxon>
        <taxon>Oceanospirillaceae</taxon>
        <taxon>Bermanella</taxon>
    </lineage>
</organism>
<evidence type="ECO:0000313" key="5">
    <source>
        <dbReference type="EMBL" id="EAT13391.1"/>
    </source>
</evidence>
<dbReference type="Pfam" id="PF04356">
    <property type="entry name" value="DUF489"/>
    <property type="match status" value="1"/>
</dbReference>
<dbReference type="RefSeq" id="WP_007017775.1">
    <property type="nucleotide sequence ID" value="NZ_CH724114.1"/>
</dbReference>
<reference evidence="5 6" key="1">
    <citation type="submission" date="2006-03" db="EMBL/GenBank/DDBJ databases">
        <authorList>
            <person name="Pinhassi J."/>
            <person name="Pedros-Alio C."/>
            <person name="Ferriera S."/>
            <person name="Johnson J."/>
            <person name="Kravitz S."/>
            <person name="Halpern A."/>
            <person name="Remington K."/>
            <person name="Beeson K."/>
            <person name="Tran B."/>
            <person name="Rogers Y.-H."/>
            <person name="Friedman R."/>
            <person name="Venter J.C."/>
        </authorList>
    </citation>
    <scope>NUCLEOTIDE SEQUENCE [LARGE SCALE GENOMIC DNA]</scope>
    <source>
        <strain evidence="5 6">RED65</strain>
    </source>
</reference>
<dbReference type="HOGENOM" id="CLU_098920_0_0_6"/>
<dbReference type="OrthoDB" id="9788031at2"/>
<dbReference type="Gene3D" id="1.10.3890.10">
    <property type="entry name" value="HflD-like"/>
    <property type="match status" value="1"/>
</dbReference>
<keyword evidence="6" id="KW-1185">Reference proteome</keyword>
<dbReference type="GO" id="GO:0005737">
    <property type="term" value="C:cytoplasm"/>
    <property type="evidence" value="ECO:0007669"/>
    <property type="project" value="UniProtKB-SubCell"/>
</dbReference>
<keyword evidence="1 4" id="KW-1003">Cell membrane</keyword>
<keyword evidence="3 4" id="KW-0472">Membrane</keyword>
<dbReference type="PANTHER" id="PTHR38100:SF1">
    <property type="entry name" value="HIGH FREQUENCY LYSOGENIZATION PROTEIN HFLD"/>
    <property type="match status" value="1"/>
</dbReference>
<keyword evidence="2 4" id="KW-0963">Cytoplasm</keyword>
<evidence type="ECO:0000256" key="3">
    <source>
        <dbReference type="ARBA" id="ARBA00023136"/>
    </source>
</evidence>
<evidence type="ECO:0000256" key="2">
    <source>
        <dbReference type="ARBA" id="ARBA00022490"/>
    </source>
</evidence>
<sequence length="211" mass="24031">MSYSKLRNQSIALAGLFQAAHLVEQLAKTGQANENDFRTCIESLFQTNPNSIEDIYGGCKSNVKLGFKEVRFLTDGKQRTGSSPDVMRYALGILHLEKKLRKNRAMMAKMSGGIEQAKRQLDHFHSNHENLIANLSGLYQETLSTFRFRIHVTGNAQHLRNPATANKIRALLLCAVRSAILWRQMGGRRWQFLFQRNKINKATQQALKEIE</sequence>
<gene>
    <name evidence="4" type="primary">hflD</name>
    <name evidence="5" type="ORF">RED65_01485</name>
</gene>
<dbReference type="InterPro" id="IPR007451">
    <property type="entry name" value="HflD"/>
</dbReference>
<dbReference type="AlphaFoldDB" id="Q1N4N7"/>
<protein>
    <recommendedName>
        <fullName evidence="4">High frequency lysogenization protein HflD homolog</fullName>
    </recommendedName>
</protein>
<comment type="caution">
    <text evidence="5">The sequence shown here is derived from an EMBL/GenBank/DDBJ whole genome shotgun (WGS) entry which is preliminary data.</text>
</comment>
<evidence type="ECO:0000256" key="1">
    <source>
        <dbReference type="ARBA" id="ARBA00022475"/>
    </source>
</evidence>
<dbReference type="SUPFAM" id="SSF101322">
    <property type="entry name" value="YcfC-like"/>
    <property type="match status" value="1"/>
</dbReference>
<dbReference type="STRING" id="207949.RED65_01485"/>
<name>Q1N4N7_9GAMM</name>
<comment type="similarity">
    <text evidence="4">Belongs to the HflD family.</text>
</comment>
<dbReference type="PANTHER" id="PTHR38100">
    <property type="entry name" value="HIGH FREQUENCY LYSOGENIZATION PROTEIN HFLD"/>
    <property type="match status" value="1"/>
</dbReference>
<proteinExistence type="inferred from homology"/>